<comment type="similarity">
    <text evidence="1">Belongs to the aldehyde dehydrogenase family.</text>
</comment>
<dbReference type="EMBL" id="HBIN01005330">
    <property type="protein sequence ID" value="CAE0433520.1"/>
    <property type="molecule type" value="Transcribed_RNA"/>
</dbReference>
<sequence length="424" mass="47128">MTFPSQSKSFVRAAIAGAGTVTRCGTKFKIERHQIQTLFSHNGIKNQFLRGFSVAAHLDKNSWATVDPDKLNKDNVHRMANLAGGKWLETTKYADVVDPLNGHVFMQMPDTSQGEVGPFVESLSLVPKTGLHNPLKNPERYNQYAEISHKAAVALDDPEIEDFFIKCIQRVMPKSRTQAYNEIAVTRTFLKTFAGDMVRFTARGFMVAGDHAGQESKGYRFPFGPVALIAPFNFPFEIPVLQLMGCLFMGNKPVVKGSEKTSMVLEQYIRLLHACGMPLEDVDLIHSHGDTMEHLIKSAPIRLTQFTGSSMVAERLSLVTHGKVKIEDAGFDWKILGPDAANQNLDYVAWVCDQDAYAMSGQKCSAQSIMFTHSNWMKRGILGKIESLATRRSLEDLTISPVLSVTTGTSLYPFSKIYIIVISQ</sequence>
<organism evidence="5">
    <name type="scientific">Aplanochytrium stocchinoi</name>
    <dbReference type="NCBI Taxonomy" id="215587"/>
    <lineage>
        <taxon>Eukaryota</taxon>
        <taxon>Sar</taxon>
        <taxon>Stramenopiles</taxon>
        <taxon>Bigyra</taxon>
        <taxon>Labyrinthulomycetes</taxon>
        <taxon>Thraustochytrida</taxon>
        <taxon>Thraustochytriidae</taxon>
        <taxon>Aplanochytrium</taxon>
    </lineage>
</organism>
<keyword evidence="2" id="KW-0560">Oxidoreductase</keyword>
<dbReference type="AlphaFoldDB" id="A0A7S3LJT4"/>
<evidence type="ECO:0000313" key="5">
    <source>
        <dbReference type="EMBL" id="CAE0433520.1"/>
    </source>
</evidence>
<feature type="domain" description="Aldehyde dehydrogenase" evidence="4">
    <location>
        <begin position="92"/>
        <end position="379"/>
    </location>
</feature>
<evidence type="ECO:0000256" key="1">
    <source>
        <dbReference type="ARBA" id="ARBA00009986"/>
    </source>
</evidence>
<dbReference type="PANTHER" id="PTHR43521:SF7">
    <property type="entry name" value="DELTA-1-PYRROLINE-5-CARBOXYLATE DEHYDROGENASE 12A1, MITOCHONDRIAL"/>
    <property type="match status" value="1"/>
</dbReference>
<dbReference type="InterPro" id="IPR016162">
    <property type="entry name" value="Ald_DH_N"/>
</dbReference>
<dbReference type="InterPro" id="IPR015590">
    <property type="entry name" value="Aldehyde_DH_dom"/>
</dbReference>
<dbReference type="PROSITE" id="PS00070">
    <property type="entry name" value="ALDEHYDE_DEHYDR_CYS"/>
    <property type="match status" value="1"/>
</dbReference>
<dbReference type="Pfam" id="PF00171">
    <property type="entry name" value="Aldedh"/>
    <property type="match status" value="1"/>
</dbReference>
<keyword evidence="3" id="KW-0520">NAD</keyword>
<reference evidence="5" key="1">
    <citation type="submission" date="2021-01" db="EMBL/GenBank/DDBJ databases">
        <authorList>
            <person name="Corre E."/>
            <person name="Pelletier E."/>
            <person name="Niang G."/>
            <person name="Scheremetjew M."/>
            <person name="Finn R."/>
            <person name="Kale V."/>
            <person name="Holt S."/>
            <person name="Cochrane G."/>
            <person name="Meng A."/>
            <person name="Brown T."/>
            <person name="Cohen L."/>
        </authorList>
    </citation>
    <scope>NUCLEOTIDE SEQUENCE</scope>
    <source>
        <strain evidence="5">GSBS06</strain>
    </source>
</reference>
<evidence type="ECO:0000256" key="3">
    <source>
        <dbReference type="ARBA" id="ARBA00023027"/>
    </source>
</evidence>
<name>A0A7S3LJT4_9STRA</name>
<dbReference type="InterPro" id="IPR044638">
    <property type="entry name" value="ALDH7A1-like"/>
</dbReference>
<dbReference type="GO" id="GO:0004029">
    <property type="term" value="F:aldehyde dehydrogenase (NAD+) activity"/>
    <property type="evidence" value="ECO:0007669"/>
    <property type="project" value="InterPro"/>
</dbReference>
<proteinExistence type="inferred from homology"/>
<dbReference type="Gene3D" id="3.40.605.10">
    <property type="entry name" value="Aldehyde Dehydrogenase, Chain A, domain 1"/>
    <property type="match status" value="1"/>
</dbReference>
<dbReference type="InterPro" id="IPR016160">
    <property type="entry name" value="Ald_DH_CS_CYS"/>
</dbReference>
<protein>
    <recommendedName>
        <fullName evidence="4">Aldehyde dehydrogenase domain-containing protein</fullName>
    </recommendedName>
</protein>
<dbReference type="PANTHER" id="PTHR43521">
    <property type="entry name" value="ALPHA-AMINOADIPIC SEMIALDEHYDE DEHYDROGENASE"/>
    <property type="match status" value="1"/>
</dbReference>
<dbReference type="InterPro" id="IPR016161">
    <property type="entry name" value="Ald_DH/histidinol_DH"/>
</dbReference>
<dbReference type="FunFam" id="3.40.605.10:FF:000019">
    <property type="entry name" value="probable aldehyde dehydrogenase"/>
    <property type="match status" value="1"/>
</dbReference>
<dbReference type="SUPFAM" id="SSF53720">
    <property type="entry name" value="ALDH-like"/>
    <property type="match status" value="1"/>
</dbReference>
<gene>
    <name evidence="5" type="ORF">ASTO00021_LOCUS3841</name>
</gene>
<evidence type="ECO:0000259" key="4">
    <source>
        <dbReference type="Pfam" id="PF00171"/>
    </source>
</evidence>
<evidence type="ECO:0000256" key="2">
    <source>
        <dbReference type="ARBA" id="ARBA00023002"/>
    </source>
</evidence>
<accession>A0A7S3LJT4</accession>